<protein>
    <submittedName>
        <fullName evidence="2">Tripartite tricarboxylate transporter substrate binding protein</fullName>
    </submittedName>
</protein>
<dbReference type="PANTHER" id="PTHR42928:SF5">
    <property type="entry name" value="BLR1237 PROTEIN"/>
    <property type="match status" value="1"/>
</dbReference>
<dbReference type="Gene3D" id="3.40.190.10">
    <property type="entry name" value="Periplasmic binding protein-like II"/>
    <property type="match status" value="1"/>
</dbReference>
<dbReference type="KEGG" id="ptaw:DW352_05095"/>
<dbReference type="Proteomes" id="UP000254889">
    <property type="component" value="Chromosome"/>
</dbReference>
<sequence length="340" mass="36171">MFDKAITTLLPRLNGRASRREFLRTAGGIAALTAMPSALLADQYPSRNVTFVVPFPPGGTPDILTRLLGRKLGEVYGRTFVIENRGGAGGSIAAEAVARAAADGYTLMMGHIGTLAVNVSIYPKLAYDPRRSFVPVSSVAKVNNLLVVNPSLPVNSVAELIDYARKNPKKLNYSSGGNGSAAHIAMAAFADAAKIEMTHVPYRGTAPSVTDLLAGQVQLTMTGTPAVIGHVHAGKLRALGLSGLKRLASEPNIPTIAETLPGFEANQWYGVVAPAGTPDAIVRQLNEDIRKAMSAPDVVDLLARDGAEVWVGSPEEFRAYIAQEIDRWADLVHRANIRVD</sequence>
<dbReference type="AlphaFoldDB" id="A0A345ZSQ1"/>
<proteinExistence type="inferred from homology"/>
<dbReference type="CDD" id="cd13578">
    <property type="entry name" value="PBP2_Bug27"/>
    <property type="match status" value="1"/>
</dbReference>
<evidence type="ECO:0000313" key="2">
    <source>
        <dbReference type="EMBL" id="AXK79948.1"/>
    </source>
</evidence>
<dbReference type="InterPro" id="IPR005064">
    <property type="entry name" value="BUG"/>
</dbReference>
<dbReference type="InterPro" id="IPR006311">
    <property type="entry name" value="TAT_signal"/>
</dbReference>
<gene>
    <name evidence="2" type="ORF">DW352_05095</name>
</gene>
<dbReference type="PROSITE" id="PS51318">
    <property type="entry name" value="TAT"/>
    <property type="match status" value="1"/>
</dbReference>
<dbReference type="PIRSF" id="PIRSF017082">
    <property type="entry name" value="YflP"/>
    <property type="match status" value="1"/>
</dbReference>
<dbReference type="Pfam" id="PF03401">
    <property type="entry name" value="TctC"/>
    <property type="match status" value="1"/>
</dbReference>
<evidence type="ECO:0000256" key="1">
    <source>
        <dbReference type="ARBA" id="ARBA00006987"/>
    </source>
</evidence>
<keyword evidence="3" id="KW-1185">Reference proteome</keyword>
<dbReference type="InterPro" id="IPR042100">
    <property type="entry name" value="Bug_dom1"/>
</dbReference>
<dbReference type="OrthoDB" id="7374750at2"/>
<name>A0A345ZSQ1_9HYPH</name>
<dbReference type="Gene3D" id="3.40.190.150">
    <property type="entry name" value="Bordetella uptake gene, domain 1"/>
    <property type="match status" value="1"/>
</dbReference>
<dbReference type="PANTHER" id="PTHR42928">
    <property type="entry name" value="TRICARBOXYLATE-BINDING PROTEIN"/>
    <property type="match status" value="1"/>
</dbReference>
<reference evidence="2 3" key="1">
    <citation type="submission" date="2018-07" db="EMBL/GenBank/DDBJ databases">
        <authorList>
            <person name="Quirk P.G."/>
            <person name="Krulwich T.A."/>
        </authorList>
    </citation>
    <scope>NUCLEOTIDE SEQUENCE [LARGE SCALE GENOMIC DNA]</scope>
    <source>
        <strain evidence="2 3">CC-BB4</strain>
    </source>
</reference>
<dbReference type="SUPFAM" id="SSF53850">
    <property type="entry name" value="Periplasmic binding protein-like II"/>
    <property type="match status" value="1"/>
</dbReference>
<accession>A0A345ZSQ1</accession>
<evidence type="ECO:0000313" key="3">
    <source>
        <dbReference type="Proteomes" id="UP000254889"/>
    </source>
</evidence>
<comment type="similarity">
    <text evidence="1">Belongs to the UPF0065 (bug) family.</text>
</comment>
<dbReference type="EMBL" id="CP031417">
    <property type="protein sequence ID" value="AXK79948.1"/>
    <property type="molecule type" value="Genomic_DNA"/>
</dbReference>
<organism evidence="2 3">
    <name type="scientific">Pseudolabrys taiwanensis</name>
    <dbReference type="NCBI Taxonomy" id="331696"/>
    <lineage>
        <taxon>Bacteria</taxon>
        <taxon>Pseudomonadati</taxon>
        <taxon>Pseudomonadota</taxon>
        <taxon>Alphaproteobacteria</taxon>
        <taxon>Hyphomicrobiales</taxon>
        <taxon>Xanthobacteraceae</taxon>
        <taxon>Pseudolabrys</taxon>
    </lineage>
</organism>
<dbReference type="RefSeq" id="WP_115689124.1">
    <property type="nucleotide sequence ID" value="NZ_CP031417.1"/>
</dbReference>